<organism evidence="1 2">
    <name type="scientific">Candidatus Monoglobus merdigallinarum</name>
    <dbReference type="NCBI Taxonomy" id="2838698"/>
    <lineage>
        <taxon>Bacteria</taxon>
        <taxon>Bacillati</taxon>
        <taxon>Bacillota</taxon>
        <taxon>Clostridia</taxon>
        <taxon>Monoglobales</taxon>
        <taxon>Monoglobaceae</taxon>
        <taxon>Monoglobus</taxon>
    </lineage>
</organism>
<dbReference type="PANTHER" id="PTHR37816:SF3">
    <property type="entry name" value="MODULATES DNA TOPOLOGY"/>
    <property type="match status" value="1"/>
</dbReference>
<dbReference type="InterPro" id="IPR027417">
    <property type="entry name" value="P-loop_NTPase"/>
</dbReference>
<comment type="caution">
    <text evidence="1">The sequence shown here is derived from an EMBL/GenBank/DDBJ whole genome shotgun (WGS) entry which is preliminary data.</text>
</comment>
<dbReference type="Gene3D" id="3.40.50.300">
    <property type="entry name" value="P-loop containing nucleotide triphosphate hydrolases"/>
    <property type="match status" value="1"/>
</dbReference>
<reference evidence="1" key="2">
    <citation type="submission" date="2021-04" db="EMBL/GenBank/DDBJ databases">
        <authorList>
            <person name="Gilroy R."/>
        </authorList>
    </citation>
    <scope>NUCLEOTIDE SEQUENCE</scope>
    <source>
        <strain evidence="1">5790</strain>
    </source>
</reference>
<accession>A0A9D1PPV6</accession>
<dbReference type="PANTHER" id="PTHR37816">
    <property type="entry name" value="YALI0E33011P"/>
    <property type="match status" value="1"/>
</dbReference>
<evidence type="ECO:0000313" key="1">
    <source>
        <dbReference type="EMBL" id="HIV85779.1"/>
    </source>
</evidence>
<reference evidence="1" key="1">
    <citation type="journal article" date="2021" name="PeerJ">
        <title>Extensive microbial diversity within the chicken gut microbiome revealed by metagenomics and culture.</title>
        <authorList>
            <person name="Gilroy R."/>
            <person name="Ravi A."/>
            <person name="Getino M."/>
            <person name="Pursley I."/>
            <person name="Horton D.L."/>
            <person name="Alikhan N.F."/>
            <person name="Baker D."/>
            <person name="Gharbi K."/>
            <person name="Hall N."/>
            <person name="Watson M."/>
            <person name="Adriaenssens E.M."/>
            <person name="Foster-Nyarko E."/>
            <person name="Jarju S."/>
            <person name="Secka A."/>
            <person name="Antonio M."/>
            <person name="Oren A."/>
            <person name="Chaudhuri R.R."/>
            <person name="La Ragione R."/>
            <person name="Hildebrand F."/>
            <person name="Pallen M.J."/>
        </authorList>
    </citation>
    <scope>NUCLEOTIDE SEQUENCE</scope>
    <source>
        <strain evidence="1">5790</strain>
    </source>
</reference>
<dbReference type="InterPro" id="IPR052922">
    <property type="entry name" value="Cytidylate_Kinase-2"/>
</dbReference>
<gene>
    <name evidence="1" type="ORF">H9900_03090</name>
</gene>
<dbReference type="EMBL" id="DXIJ01000059">
    <property type="protein sequence ID" value="HIV85779.1"/>
    <property type="molecule type" value="Genomic_DNA"/>
</dbReference>
<dbReference type="AlphaFoldDB" id="A0A9D1PPV6"/>
<dbReference type="Proteomes" id="UP000824162">
    <property type="component" value="Unassembled WGS sequence"/>
</dbReference>
<protein>
    <submittedName>
        <fullName evidence="1">Topology modulation protein</fullName>
    </submittedName>
</protein>
<proteinExistence type="predicted"/>
<name>A0A9D1PPV6_9FIRM</name>
<evidence type="ECO:0000313" key="2">
    <source>
        <dbReference type="Proteomes" id="UP000824162"/>
    </source>
</evidence>
<dbReference type="SUPFAM" id="SSF52540">
    <property type="entry name" value="P-loop containing nucleoside triphosphate hydrolases"/>
    <property type="match status" value="1"/>
</dbReference>
<sequence>MYGKKFQYLKPAVQPRRIAVIGFSGSGKSTLAIRLGSILGVPPVHLDSLFWLPGWRADSRENMREKLKPELEKPRWIIEGNYTNVLYDERLNLADTIIMMDINRFVCFKNCIKRRIMYSKQTRPDMTDGCDEKLDFEFAFWVLCKGRKGRKSKYEKLSSFSDKNIYIFRSRRQAEKYIKDIKLLKSRNDIK</sequence>